<protein>
    <recommendedName>
        <fullName evidence="1">Glycosyltransferase 2-like domain-containing protein</fullName>
    </recommendedName>
</protein>
<name>A0A1G7KKJ5_9RHOB</name>
<gene>
    <name evidence="2" type="ORF">SAMN04488567_0236</name>
</gene>
<dbReference type="SUPFAM" id="SSF53448">
    <property type="entry name" value="Nucleotide-diphospho-sugar transferases"/>
    <property type="match status" value="1"/>
</dbReference>
<dbReference type="InterPro" id="IPR001173">
    <property type="entry name" value="Glyco_trans_2-like"/>
</dbReference>
<dbReference type="STRING" id="521013.SAMN04488567_0236"/>
<organism evidence="2 3">
    <name type="scientific">Limimaricola pyoseonensis</name>
    <dbReference type="NCBI Taxonomy" id="521013"/>
    <lineage>
        <taxon>Bacteria</taxon>
        <taxon>Pseudomonadati</taxon>
        <taxon>Pseudomonadota</taxon>
        <taxon>Alphaproteobacteria</taxon>
        <taxon>Rhodobacterales</taxon>
        <taxon>Paracoccaceae</taxon>
        <taxon>Limimaricola</taxon>
    </lineage>
</organism>
<dbReference type="EMBL" id="FNAT01000012">
    <property type="protein sequence ID" value="SDF37666.1"/>
    <property type="molecule type" value="Genomic_DNA"/>
</dbReference>
<evidence type="ECO:0000313" key="2">
    <source>
        <dbReference type="EMBL" id="SDF37666.1"/>
    </source>
</evidence>
<dbReference type="PANTHER" id="PTHR43179:SF10">
    <property type="entry name" value="GLYCOSYL TRANSFERASE"/>
    <property type="match status" value="1"/>
</dbReference>
<dbReference type="Proteomes" id="UP000198922">
    <property type="component" value="Unassembled WGS sequence"/>
</dbReference>
<accession>A0A1G7KKJ5</accession>
<feature type="domain" description="Glycosyltransferase 2-like" evidence="1">
    <location>
        <begin position="9"/>
        <end position="185"/>
    </location>
</feature>
<dbReference type="OrthoDB" id="9771846at2"/>
<evidence type="ECO:0000313" key="3">
    <source>
        <dbReference type="Proteomes" id="UP000198922"/>
    </source>
</evidence>
<dbReference type="CDD" id="cd04186">
    <property type="entry name" value="GT_2_like_c"/>
    <property type="match status" value="1"/>
</dbReference>
<proteinExistence type="predicted"/>
<dbReference type="Pfam" id="PF00535">
    <property type="entry name" value="Glycos_transf_2"/>
    <property type="match status" value="1"/>
</dbReference>
<dbReference type="InterPro" id="IPR029044">
    <property type="entry name" value="Nucleotide-diphossugar_trans"/>
</dbReference>
<reference evidence="3" key="1">
    <citation type="submission" date="2016-10" db="EMBL/GenBank/DDBJ databases">
        <authorList>
            <person name="Varghese N."/>
            <person name="Submissions S."/>
        </authorList>
    </citation>
    <scope>NUCLEOTIDE SEQUENCE [LARGE SCALE GENOMIC DNA]</scope>
    <source>
        <strain evidence="3">DSM 21424</strain>
    </source>
</reference>
<dbReference type="Gene3D" id="3.90.550.10">
    <property type="entry name" value="Spore Coat Polysaccharide Biosynthesis Protein SpsA, Chain A"/>
    <property type="match status" value="1"/>
</dbReference>
<sequence>MITASLVLYHNDPEEYGRAINSFLSSVPTGEIWVVDNSSNPLENALFDDPRVHYIYNGENLGFGRAHNKAISQIPPSSFAHLIVNPDIYFERNVVPELEAALSRNPEVGVVMPRISYPDGSLQRLTKLLPTPMDLIFRRFLPSSWMKKKLNSRYELHDLPDGQEAEIPSLSGCFILVRTEALRRIGGFDERYFMYMEDVDLVRRIGDFSKTLYVPSVTAIHSYAKGSYINPKLLKFHIESACKYFMKWGWFIDRQRSQRNAVTLARIANINNERKICKHSDSGT</sequence>
<keyword evidence="3" id="KW-1185">Reference proteome</keyword>
<dbReference type="PANTHER" id="PTHR43179">
    <property type="entry name" value="RHAMNOSYLTRANSFERASE WBBL"/>
    <property type="match status" value="1"/>
</dbReference>
<evidence type="ECO:0000259" key="1">
    <source>
        <dbReference type="Pfam" id="PF00535"/>
    </source>
</evidence>
<dbReference type="RefSeq" id="WP_090115004.1">
    <property type="nucleotide sequence ID" value="NZ_FNAT01000012.1"/>
</dbReference>
<dbReference type="AlphaFoldDB" id="A0A1G7KKJ5"/>